<keyword evidence="1" id="KW-0472">Membrane</keyword>
<evidence type="ECO:0000313" key="2">
    <source>
        <dbReference type="EMBL" id="SVC00429.1"/>
    </source>
</evidence>
<feature type="transmembrane region" description="Helical" evidence="1">
    <location>
        <begin position="6"/>
        <end position="30"/>
    </location>
</feature>
<keyword evidence="1" id="KW-0812">Transmembrane</keyword>
<evidence type="ECO:0000256" key="1">
    <source>
        <dbReference type="SAM" id="Phobius"/>
    </source>
</evidence>
<name>A0A382IMD9_9ZZZZ</name>
<reference evidence="2" key="1">
    <citation type="submission" date="2018-05" db="EMBL/GenBank/DDBJ databases">
        <authorList>
            <person name="Lanie J.A."/>
            <person name="Ng W.-L."/>
            <person name="Kazmierczak K.M."/>
            <person name="Andrzejewski T.M."/>
            <person name="Davidsen T.M."/>
            <person name="Wayne K.J."/>
            <person name="Tettelin H."/>
            <person name="Glass J.I."/>
            <person name="Rusch D."/>
            <person name="Podicherti R."/>
            <person name="Tsui H.-C.T."/>
            <person name="Winkler M.E."/>
        </authorList>
    </citation>
    <scope>NUCLEOTIDE SEQUENCE</scope>
</reference>
<feature type="non-terminal residue" evidence="2">
    <location>
        <position position="1"/>
    </location>
</feature>
<dbReference type="AlphaFoldDB" id="A0A382IMD9"/>
<keyword evidence="1" id="KW-1133">Transmembrane helix</keyword>
<feature type="transmembrane region" description="Helical" evidence="1">
    <location>
        <begin position="73"/>
        <end position="92"/>
    </location>
</feature>
<dbReference type="EMBL" id="UINC01068099">
    <property type="protein sequence ID" value="SVC00429.1"/>
    <property type="molecule type" value="Genomic_DNA"/>
</dbReference>
<protein>
    <submittedName>
        <fullName evidence="2">Uncharacterized protein</fullName>
    </submittedName>
</protein>
<sequence>VISSVSFHPFISSLPLALLFSGLLLVLLAYKRGESSNTGVASFNLSMGFIAALMADFSGMISVDIHSWDTVTILGHQGYSFLVTVLFGFAVGWSYTQPFSRTALLIYIMCALAMLASVFSGYQLVFS</sequence>
<accession>A0A382IMD9</accession>
<gene>
    <name evidence="2" type="ORF">METZ01_LOCUS253283</name>
</gene>
<proteinExistence type="predicted"/>
<feature type="transmembrane region" description="Helical" evidence="1">
    <location>
        <begin position="42"/>
        <end position="61"/>
    </location>
</feature>
<organism evidence="2">
    <name type="scientific">marine metagenome</name>
    <dbReference type="NCBI Taxonomy" id="408172"/>
    <lineage>
        <taxon>unclassified sequences</taxon>
        <taxon>metagenomes</taxon>
        <taxon>ecological metagenomes</taxon>
    </lineage>
</organism>
<feature type="transmembrane region" description="Helical" evidence="1">
    <location>
        <begin position="104"/>
        <end position="125"/>
    </location>
</feature>